<feature type="compositionally biased region" description="Polar residues" evidence="1">
    <location>
        <begin position="790"/>
        <end position="805"/>
    </location>
</feature>
<evidence type="ECO:0000256" key="1">
    <source>
        <dbReference type="SAM" id="MobiDB-lite"/>
    </source>
</evidence>
<dbReference type="EMBL" id="JXXN02000604">
    <property type="protein sequence ID" value="THD26867.1"/>
    <property type="molecule type" value="Genomic_DNA"/>
</dbReference>
<feature type="region of interest" description="Disordered" evidence="1">
    <location>
        <begin position="649"/>
        <end position="679"/>
    </location>
</feature>
<evidence type="ECO:0000313" key="2">
    <source>
        <dbReference type="EMBL" id="THD26867.1"/>
    </source>
</evidence>
<evidence type="ECO:0000313" key="3">
    <source>
        <dbReference type="Proteomes" id="UP000230066"/>
    </source>
</evidence>
<feature type="compositionally biased region" description="Polar residues" evidence="1">
    <location>
        <begin position="749"/>
        <end position="759"/>
    </location>
</feature>
<feature type="region of interest" description="Disordered" evidence="1">
    <location>
        <begin position="282"/>
        <end position="312"/>
    </location>
</feature>
<comment type="caution">
    <text evidence="2">The sequence shown here is derived from an EMBL/GenBank/DDBJ whole genome shotgun (WGS) entry which is preliminary data.</text>
</comment>
<feature type="region of interest" description="Disordered" evidence="1">
    <location>
        <begin position="545"/>
        <end position="587"/>
    </location>
</feature>
<feature type="region of interest" description="Disordered" evidence="1">
    <location>
        <begin position="749"/>
        <end position="835"/>
    </location>
</feature>
<feature type="compositionally biased region" description="Polar residues" evidence="1">
    <location>
        <begin position="285"/>
        <end position="294"/>
    </location>
</feature>
<sequence length="835" mass="92690">MGCRCSKAPALNQHDKAPLVAPRPEQVPPLAEYIIPDPSPWITPISRARIIIPRCVAGDLQVQHEVFQKEQPSEIMGCAATGQTMDATQAQPPLEINERKGSDQSAKRKSITLELPSAESKIPMPDPPSEWAEINEMKNELLSETDPAAIAENTALVPFVADKPAEPSNKFDYQAPSPTNTQELNFDSTVVEAQTFVGRDESGAAHLINMHTIRHPACEHDPLKGEIHIQITHKTPIGGCHPYQSEPRRPSQNEMPAEITILEKNVDSKKKSEDLQIRMGVPVQSGRSRTSQKQRCQERRQKSTSGRCIPSSRATRKVAVEYVDDQNPLLDDNGQHDAFVERFLSMNDIVSEPIIQPTHHIPPTKCSHSRVSASQESWKPECIHNSAASLIHLETNSSAHSDTFSLADCRTLTRGIPYRFISPDKRLSTMNNLSETSAVKTHPDFQSPILYENTSKKKSQKTDLLCESGTRSLKHGKVEYRREARGQTEPVQSSYYTMEVTSPIPNESLEEWNVQAAVQHLGASSIHFPGMRDSKKTLKRVILDRVPGLRSQDNPLQSVPSNDSPQNSTSVTPYPVRESRGNQIDGHINLHRVNSKQMFDWERLPVGKTVTQSLSSAEPSEPSPSFATPTPTLQQSVAISSTDIYKSSQEDYSVGELNTSDQSPGEQMMPGDRKLFTRTPSNKVQTPMYTRVQSSTSTVRCFRAHSPSFMMNQVDYQASVSSLPRNAKEGAFRKRQPVATPCFLPPIQSHTGVNASTMATGKRNGLDTTRNGKESKHDVTKTAVALPKLSSDSISGSDQGTTRNPHNNDRRRLRGPPQNKGKLYDILVLHQPKRK</sequence>
<feature type="compositionally biased region" description="Low complexity" evidence="1">
    <location>
        <begin position="613"/>
        <end position="631"/>
    </location>
</feature>
<proteinExistence type="predicted"/>
<feature type="region of interest" description="Disordered" evidence="1">
    <location>
        <begin position="87"/>
        <end position="128"/>
    </location>
</feature>
<feature type="compositionally biased region" description="Basic and acidic residues" evidence="1">
    <location>
        <begin position="770"/>
        <end position="780"/>
    </location>
</feature>
<keyword evidence="3" id="KW-1185">Reference proteome</keyword>
<dbReference type="AlphaFoldDB" id="A0A4E0RXT9"/>
<accession>A0A4E0RXT9</accession>
<feature type="compositionally biased region" description="Polar residues" evidence="1">
    <location>
        <begin position="551"/>
        <end position="572"/>
    </location>
</feature>
<reference evidence="2" key="1">
    <citation type="submission" date="2019-03" db="EMBL/GenBank/DDBJ databases">
        <title>Improved annotation for the trematode Fasciola hepatica.</title>
        <authorList>
            <person name="Choi Y.-J."/>
            <person name="Martin J."/>
            <person name="Mitreva M."/>
        </authorList>
    </citation>
    <scope>NUCLEOTIDE SEQUENCE [LARGE SCALE GENOMIC DNA]</scope>
</reference>
<organism evidence="2 3">
    <name type="scientific">Fasciola hepatica</name>
    <name type="common">Liver fluke</name>
    <dbReference type="NCBI Taxonomy" id="6192"/>
    <lineage>
        <taxon>Eukaryota</taxon>
        <taxon>Metazoa</taxon>
        <taxon>Spiralia</taxon>
        <taxon>Lophotrochozoa</taxon>
        <taxon>Platyhelminthes</taxon>
        <taxon>Trematoda</taxon>
        <taxon>Digenea</taxon>
        <taxon>Plagiorchiida</taxon>
        <taxon>Echinostomata</taxon>
        <taxon>Echinostomatoidea</taxon>
        <taxon>Fasciolidae</taxon>
        <taxon>Fasciola</taxon>
    </lineage>
</organism>
<feature type="compositionally biased region" description="Polar residues" evidence="1">
    <location>
        <begin position="649"/>
        <end position="665"/>
    </location>
</feature>
<dbReference type="Proteomes" id="UP000230066">
    <property type="component" value="Unassembled WGS sequence"/>
</dbReference>
<feature type="compositionally biased region" description="Basic and acidic residues" evidence="1">
    <location>
        <begin position="96"/>
        <end position="106"/>
    </location>
</feature>
<protein>
    <submittedName>
        <fullName evidence="2">Uncharacterized protein</fullName>
    </submittedName>
</protein>
<feature type="region of interest" description="Disordered" evidence="1">
    <location>
        <begin position="612"/>
        <end position="631"/>
    </location>
</feature>
<gene>
    <name evidence="2" type="ORF">D915_002227</name>
</gene>
<name>A0A4E0RXT9_FASHE</name>